<dbReference type="EMBL" id="SRLO01001875">
    <property type="protein sequence ID" value="TNN34873.1"/>
    <property type="molecule type" value="Genomic_DNA"/>
</dbReference>
<proteinExistence type="predicted"/>
<gene>
    <name evidence="1" type="ORF">EYF80_054960</name>
</gene>
<protein>
    <submittedName>
        <fullName evidence="1">Uncharacterized protein</fullName>
    </submittedName>
</protein>
<reference evidence="1 2" key="1">
    <citation type="submission" date="2019-03" db="EMBL/GenBank/DDBJ databases">
        <title>First draft genome of Liparis tanakae, snailfish: a comprehensive survey of snailfish specific genes.</title>
        <authorList>
            <person name="Kim W."/>
            <person name="Song I."/>
            <person name="Jeong J.-H."/>
            <person name="Kim D."/>
            <person name="Kim S."/>
            <person name="Ryu S."/>
            <person name="Song J.Y."/>
            <person name="Lee S.K."/>
        </authorList>
    </citation>
    <scope>NUCLEOTIDE SEQUENCE [LARGE SCALE GENOMIC DNA]</scope>
    <source>
        <tissue evidence="1">Muscle</tissue>
    </source>
</reference>
<name>A0A4Z2F1N3_9TELE</name>
<accession>A0A4Z2F1N3</accession>
<evidence type="ECO:0000313" key="1">
    <source>
        <dbReference type="EMBL" id="TNN34873.1"/>
    </source>
</evidence>
<organism evidence="1 2">
    <name type="scientific">Liparis tanakae</name>
    <name type="common">Tanaka's snailfish</name>
    <dbReference type="NCBI Taxonomy" id="230148"/>
    <lineage>
        <taxon>Eukaryota</taxon>
        <taxon>Metazoa</taxon>
        <taxon>Chordata</taxon>
        <taxon>Craniata</taxon>
        <taxon>Vertebrata</taxon>
        <taxon>Euteleostomi</taxon>
        <taxon>Actinopterygii</taxon>
        <taxon>Neopterygii</taxon>
        <taxon>Teleostei</taxon>
        <taxon>Neoteleostei</taxon>
        <taxon>Acanthomorphata</taxon>
        <taxon>Eupercaria</taxon>
        <taxon>Perciformes</taxon>
        <taxon>Cottioidei</taxon>
        <taxon>Cottales</taxon>
        <taxon>Liparidae</taxon>
        <taxon>Liparis</taxon>
    </lineage>
</organism>
<dbReference type="Proteomes" id="UP000314294">
    <property type="component" value="Unassembled WGS sequence"/>
</dbReference>
<evidence type="ECO:0000313" key="2">
    <source>
        <dbReference type="Proteomes" id="UP000314294"/>
    </source>
</evidence>
<comment type="caution">
    <text evidence="1">The sequence shown here is derived from an EMBL/GenBank/DDBJ whole genome shotgun (WGS) entry which is preliminary data.</text>
</comment>
<sequence length="89" mass="10512">MAASSPTCVNTRFSELRLSRLRTKRMDWKSSCTLALNCSSSMPQVALEYRMRDWTMNLNRQKSVSRTSRRNCEERKRKRHPFTIKVGLE</sequence>
<dbReference type="AlphaFoldDB" id="A0A4Z2F1N3"/>
<keyword evidence="2" id="KW-1185">Reference proteome</keyword>